<dbReference type="EMBL" id="JBHTAC010000002">
    <property type="protein sequence ID" value="MFC7241496.1"/>
    <property type="molecule type" value="Genomic_DNA"/>
</dbReference>
<keyword evidence="3" id="KW-1185">Reference proteome</keyword>
<evidence type="ECO:0000313" key="2">
    <source>
        <dbReference type="EMBL" id="MFC7241496.1"/>
    </source>
</evidence>
<reference evidence="3" key="1">
    <citation type="journal article" date="2019" name="Int. J. Syst. Evol. Microbiol.">
        <title>The Global Catalogue of Microorganisms (GCM) 10K type strain sequencing project: providing services to taxonomists for standard genome sequencing and annotation.</title>
        <authorList>
            <consortium name="The Broad Institute Genomics Platform"/>
            <consortium name="The Broad Institute Genome Sequencing Center for Infectious Disease"/>
            <person name="Wu L."/>
            <person name="Ma J."/>
        </authorList>
    </citation>
    <scope>NUCLEOTIDE SEQUENCE [LARGE SCALE GENOMIC DNA]</scope>
    <source>
        <strain evidence="3">CGMCC 1.9106</strain>
    </source>
</reference>
<feature type="transmembrane region" description="Helical" evidence="1">
    <location>
        <begin position="66"/>
        <end position="88"/>
    </location>
</feature>
<accession>A0ABW2GPL6</accession>
<protein>
    <submittedName>
        <fullName evidence="2">Uncharacterized protein</fullName>
    </submittedName>
</protein>
<feature type="transmembrane region" description="Helical" evidence="1">
    <location>
        <begin position="30"/>
        <end position="54"/>
    </location>
</feature>
<dbReference type="Proteomes" id="UP001596392">
    <property type="component" value="Unassembled WGS sequence"/>
</dbReference>
<organism evidence="2 3">
    <name type="scientific">Catellatospora aurea</name>
    <dbReference type="NCBI Taxonomy" id="1337874"/>
    <lineage>
        <taxon>Bacteria</taxon>
        <taxon>Bacillati</taxon>
        <taxon>Actinomycetota</taxon>
        <taxon>Actinomycetes</taxon>
        <taxon>Micromonosporales</taxon>
        <taxon>Micromonosporaceae</taxon>
        <taxon>Catellatospora</taxon>
    </lineage>
</organism>
<feature type="transmembrane region" description="Helical" evidence="1">
    <location>
        <begin position="177"/>
        <end position="198"/>
    </location>
</feature>
<keyword evidence="1" id="KW-0812">Transmembrane</keyword>
<evidence type="ECO:0000313" key="3">
    <source>
        <dbReference type="Proteomes" id="UP001596392"/>
    </source>
</evidence>
<feature type="transmembrane region" description="Helical" evidence="1">
    <location>
        <begin position="136"/>
        <end position="156"/>
    </location>
</feature>
<sequence>MTEPAPPTTQPHLVVAAWASATARRLVHPAFGGVAAVGGAMIFAAIGWTAVGVVLRSDPDTIVRYWLWHIAAAALLPVGLGVLSVQLTHQGGYGVGAERAWLVWAQACAALAPLTGLLLMAARPLLFRGYDVHDRWGVPVLVAGGFALACAVAAGVRQVRRIPPGRRAEVTRLMAGVATASTGLAAIGLTALFLPAPLPCCHW</sequence>
<name>A0ABW2GPL6_9ACTN</name>
<proteinExistence type="predicted"/>
<evidence type="ECO:0000256" key="1">
    <source>
        <dbReference type="SAM" id="Phobius"/>
    </source>
</evidence>
<keyword evidence="1" id="KW-0472">Membrane</keyword>
<keyword evidence="1" id="KW-1133">Transmembrane helix</keyword>
<dbReference type="RefSeq" id="WP_376804961.1">
    <property type="nucleotide sequence ID" value="NZ_JBHTAC010000002.1"/>
</dbReference>
<gene>
    <name evidence="2" type="ORF">ACFQO7_03270</name>
</gene>
<feature type="transmembrane region" description="Helical" evidence="1">
    <location>
        <begin position="100"/>
        <end position="121"/>
    </location>
</feature>
<comment type="caution">
    <text evidence="2">The sequence shown here is derived from an EMBL/GenBank/DDBJ whole genome shotgun (WGS) entry which is preliminary data.</text>
</comment>